<dbReference type="SFLD" id="SFLDS00003">
    <property type="entry name" value="Haloacid_Dehalogenase"/>
    <property type="match status" value="1"/>
</dbReference>
<reference evidence="4 5" key="1">
    <citation type="submission" date="2020-08" db="EMBL/GenBank/DDBJ databases">
        <title>Genomic Encyclopedia of Type Strains, Phase IV (KMG-IV): sequencing the most valuable type-strain genomes for metagenomic binning, comparative biology and taxonomic classification.</title>
        <authorList>
            <person name="Goeker M."/>
        </authorList>
    </citation>
    <scope>NUCLEOTIDE SEQUENCE [LARGE SCALE GENOMIC DNA]</scope>
    <source>
        <strain evidence="4 5">DSM 22198</strain>
    </source>
</reference>
<dbReference type="GO" id="GO:0016791">
    <property type="term" value="F:phosphatase activity"/>
    <property type="evidence" value="ECO:0007669"/>
    <property type="project" value="TreeGrafter"/>
</dbReference>
<name>A0A7X0EF59_9PROT</name>
<proteinExistence type="predicted"/>
<dbReference type="InterPro" id="IPR051400">
    <property type="entry name" value="HAD-like_hydrolase"/>
</dbReference>
<accession>A0A7X0EF59</accession>
<comment type="caution">
    <text evidence="4">The sequence shown here is derived from an EMBL/GenBank/DDBJ whole genome shotgun (WGS) entry which is preliminary data.</text>
</comment>
<evidence type="ECO:0000256" key="1">
    <source>
        <dbReference type="ARBA" id="ARBA00022723"/>
    </source>
</evidence>
<evidence type="ECO:0000256" key="3">
    <source>
        <dbReference type="ARBA" id="ARBA00022842"/>
    </source>
</evidence>
<gene>
    <name evidence="4" type="ORF">FHS74_003319</name>
</gene>
<evidence type="ECO:0000256" key="2">
    <source>
        <dbReference type="ARBA" id="ARBA00022801"/>
    </source>
</evidence>
<dbReference type="InterPro" id="IPR023214">
    <property type="entry name" value="HAD_sf"/>
</dbReference>
<dbReference type="SFLD" id="SFLDG01129">
    <property type="entry name" value="C1.5:_HAD__Beta-PGM__Phosphata"/>
    <property type="match status" value="1"/>
</dbReference>
<dbReference type="AlphaFoldDB" id="A0A7X0EF59"/>
<protein>
    <submittedName>
        <fullName evidence="4">Putative hydrolase of the HAD superfamily</fullName>
    </submittedName>
</protein>
<dbReference type="SUPFAM" id="SSF56784">
    <property type="entry name" value="HAD-like"/>
    <property type="match status" value="1"/>
</dbReference>
<dbReference type="Proteomes" id="UP000539175">
    <property type="component" value="Unassembled WGS sequence"/>
</dbReference>
<dbReference type="RefSeq" id="WP_184802494.1">
    <property type="nucleotide sequence ID" value="NZ_JACIIZ010000009.1"/>
</dbReference>
<dbReference type="PANTHER" id="PTHR46470">
    <property type="entry name" value="N-ACYLNEURAMINATE-9-PHOSPHATASE"/>
    <property type="match status" value="1"/>
</dbReference>
<keyword evidence="1" id="KW-0479">Metal-binding</keyword>
<dbReference type="Pfam" id="PF00702">
    <property type="entry name" value="Hydrolase"/>
    <property type="match status" value="1"/>
</dbReference>
<dbReference type="Gene3D" id="3.40.50.1000">
    <property type="entry name" value="HAD superfamily/HAD-like"/>
    <property type="match status" value="1"/>
</dbReference>
<dbReference type="EMBL" id="JACIIZ010000009">
    <property type="protein sequence ID" value="MBB6252751.1"/>
    <property type="molecule type" value="Genomic_DNA"/>
</dbReference>
<sequence length="214" mass="22634">MIRLVIFDLDNCLAPADGIGASRMQPVFDGITAANAGTLAPDALAAAFADIWRHPLDWVSATHGFSPAMRQAAWAATAAVEVPGGMTDYGDLPVLDELGLPLHLVTSGFRRLQSSKVAALGIARHFQGVHIDAIDEPDSPGKAALFQRILAATGASASQALVVGDNPESEIAAGNVLGMPTAQILRPGVPWDGRARYHIRDLRDLKTLLRSQND</sequence>
<evidence type="ECO:0000313" key="4">
    <source>
        <dbReference type="EMBL" id="MBB6252751.1"/>
    </source>
</evidence>
<dbReference type="InterPro" id="IPR036412">
    <property type="entry name" value="HAD-like_sf"/>
</dbReference>
<keyword evidence="2 4" id="KW-0378">Hydrolase</keyword>
<keyword evidence="3" id="KW-0460">Magnesium</keyword>
<keyword evidence="5" id="KW-1185">Reference proteome</keyword>
<organism evidence="4 5">
    <name type="scientific">Nitrospirillum iridis</name>
    <dbReference type="NCBI Taxonomy" id="765888"/>
    <lineage>
        <taxon>Bacteria</taxon>
        <taxon>Pseudomonadati</taxon>
        <taxon>Pseudomonadota</taxon>
        <taxon>Alphaproteobacteria</taxon>
        <taxon>Rhodospirillales</taxon>
        <taxon>Azospirillaceae</taxon>
        <taxon>Nitrospirillum</taxon>
    </lineage>
</organism>
<dbReference type="PANTHER" id="PTHR46470:SF2">
    <property type="entry name" value="GLYCERALDEHYDE 3-PHOSPHATE PHOSPHATASE"/>
    <property type="match status" value="1"/>
</dbReference>
<evidence type="ECO:0000313" key="5">
    <source>
        <dbReference type="Proteomes" id="UP000539175"/>
    </source>
</evidence>
<dbReference type="GO" id="GO:0046872">
    <property type="term" value="F:metal ion binding"/>
    <property type="evidence" value="ECO:0007669"/>
    <property type="project" value="UniProtKB-KW"/>
</dbReference>